<gene>
    <name evidence="2" type="primary">RYR1</name>
    <name evidence="2" type="ORF">SPIL2461_LOCUS15138</name>
</gene>
<keyword evidence="3" id="KW-1185">Reference proteome</keyword>
<organism evidence="2 3">
    <name type="scientific">Symbiodinium pilosum</name>
    <name type="common">Dinoflagellate</name>
    <dbReference type="NCBI Taxonomy" id="2952"/>
    <lineage>
        <taxon>Eukaryota</taxon>
        <taxon>Sar</taxon>
        <taxon>Alveolata</taxon>
        <taxon>Dinophyceae</taxon>
        <taxon>Suessiales</taxon>
        <taxon>Symbiodiniaceae</taxon>
        <taxon>Symbiodinium</taxon>
    </lineage>
</organism>
<dbReference type="EMBL" id="CAJNIZ010036335">
    <property type="protein sequence ID" value="CAE7564761.1"/>
    <property type="molecule type" value="Genomic_DNA"/>
</dbReference>
<comment type="caution">
    <text evidence="2">The sequence shown here is derived from an EMBL/GenBank/DDBJ whole genome shotgun (WGS) entry which is preliminary data.</text>
</comment>
<dbReference type="Proteomes" id="UP000649617">
    <property type="component" value="Unassembled WGS sequence"/>
</dbReference>
<dbReference type="OrthoDB" id="427778at2759"/>
<sequence length="2342" mass="264850">MYLACSQSLTVTRTLELLIRLVSRSTSEIRRTWAEDMCQSHHFKRLMEMVMQQGDKRVKGLYAQAMRPNSTDGDSDILLRGLQWWLAQEAQQVQLLQDEISAEERFYIGKILYGCLSCVKSVQDSAAEASPHACTDVFERRHGLCWLLLWQMLPAELLNHCFCGRVACHATCKAMKPEHAQGVSRIRKLQIQGASDARKGSGDCELQRAESLHFTLQGLGLLSSAYHFHRWWGTPQPKFHNKAAGKSWCPTAEVRTQVKLWQQDLCPTSPCVPLEIPVVALMMQDKEQPIYIWISHSESELDQPVERREVPPCVVVMCHTKPMPKRGEDRGDAGGAGLHQVQSFHGVMLCGQEMAHRYEGTTADKSLDFADSIYYQVQFMGGRAIQPFVEQEDAELLQDEPPRVVLKLLCTNMVMKDMTEQKVKLNCTAAFAIIPNRSQTVAEFIFKQVEDIEEELLQELAQAKGEQEQTLETCADKGALAELPEEMVILQQDPSKTVLYQQDVLRWARAARMAGKTLEGIGDGSVVNGGQDIDASKDDNAEAAAAAALRGSSSYGRVAEKLRPIQRFFALCLVAMTKASLSRMSDARQRLIELMDSLDSYTAQAICEAILELLTMPKNIGLFSKSSTDKTLMSMEQTFQQPESAERSLIAFAAWLCLDDADILWKYLKPDSRIAEDGLKAIRSGHEKLLSRPDTSKEQKSKIFAIIRQGMRFSIISTDTFTQGVMSKGTGSGKDKHGASTMHQVLRPMDSSLEAVGQEDARDTGELFFDLNLCFSAASVLKYICCTTSPEEHSQLIQLEVVPKMMRILSVIRDFLPRFANSKANFNYDIPGFCTNPQTNTLYKSVYRLLPYTASTRLFREICGSISNCCQCLSNLMQDQFATTNCIPLIQMLAFDEGDGLRDLYDMLRNVEVDIGINDQSLLADLHPDITLMVESLRAITMNCNRKMRSRVLEVMYTALHPYGPVLPRRNSKKQDIKELNHDYRILTYLKNSGPEADEKREHFFLPSRMVEEGLDVLPIDASFRIVRKQQDDHLRLRYEEVRELRNANMQRRRRVWNWTDKGGADTPPRPLKDMKELKEQKGWAFLSFIMEIEEEDRSKRVSSKPEESLEESIAGSIKGTEVSQAVSAATSNNSAHTCSCQTAPPLLDEDFVRIQLESFLPLLMPFKTNSAANAGLLTISPYEVNTPERREAARRAIMMPDVFLSRDLVPELVPCCQVATTTDLLSTLSAHTLYLLTMAFARPEPADSTEEADSMIKLGQFQQVLEQFRKKCTTGTAEENLGGIRVIVDVLWKLFTRRKTVVSEEEYKEFAQNKDSLQKDPYYWVKFVQRILELLTDLCIGPDGSAINEIQDFITQELIQTSEALSIRRRPAPECWDNVWAKTRITVDDHMQARAEIERKSGFVGSGKGLQQLMSQKDEFTLLKLGTSIFFDNFENALEQVQAPETEDEEDLAQQVRNMVPRVLWMQQRAQPPRYEGRGYFRDDLEFLQPNQMIQPCRFLYFALVNLLAHLTADRNMDNSQLLQGVIPPSVVRGQLIQREVLRNAGLVFCPSHLAERRRQQGQINESRDAADLSDLAALSSHTALLLHAFLGQPPFADESVRSSVITQVYLDGTRADDDDSAFEELPGGGSAPLTPTDLQRLCHMCSWQFASLAELCRDMASPGLPPPRTDFSDCMGHLVSVLSMLLSKLIGLGYFERFRMEAEQRRQQRQERLDRGLQVNNDDGDDGSIQSYQIRWVTELFSAMHRLLQVHKSLGTDLYLAALKDICRLLNMCCSLCVNTHVTLFMETFREFLPLSVKDMALGIHRPPHMQSSPEDGVDRGKPITVEAIEEVPSYVVVVSDLAQVALPWQPPDSGDRACRQALASFVQVLLDFMAMNDSALAIAAVMLLSRLCRRRKDFLETIQRLQLLYVGDEPKFEALEPWVQEANRQLDLVHKVGKEFEDVMDHVRDSNMEVYTVGFADSIEWSEDATASCVDDLGDRKTVEKQPQDSRTIEYTDKHQASGVVVRLSQSSMALIDGKVVNVDFYIKSVCKTGEEDDNEGEDALLAPIYVGAISSKYVGEDNRLTGDRRAQAAEGFFGCDEFGHLYISGHRTEDKFGGFKKGSTVGVEIDYTDEAKRAMFIVVDGFRVGAIRREVDEGMVPCIILNGMGQVVRVNVGRPRRGKGLLVKREDTIQEEWQSLYKDHAEPDTTVLHLTYQVGKDQWYTRVKSDEAGKAFKEDCIYEGWNSAFAVQLKDEQLAKLEKIKAFSRHFQVDSRRVSIWCINVTLTGMFIDGAQIWRSHHLAQQKAWMSFYTDKTGSHYRKVATDWKEAPRDDNMEEETQQAILHMIFTCLLQASQ</sequence>
<proteinExistence type="predicted"/>
<evidence type="ECO:0000313" key="2">
    <source>
        <dbReference type="EMBL" id="CAE7564761.1"/>
    </source>
</evidence>
<keyword evidence="1" id="KW-0175">Coiled coil</keyword>
<dbReference type="Gene3D" id="2.60.120.920">
    <property type="match status" value="1"/>
</dbReference>
<evidence type="ECO:0000256" key="1">
    <source>
        <dbReference type="SAM" id="Coils"/>
    </source>
</evidence>
<dbReference type="InterPro" id="IPR016024">
    <property type="entry name" value="ARM-type_fold"/>
</dbReference>
<feature type="coiled-coil region" evidence="1">
    <location>
        <begin position="446"/>
        <end position="473"/>
    </location>
</feature>
<name>A0A812UGF4_SYMPI</name>
<accession>A0A812UGF4</accession>
<reference evidence="2" key="1">
    <citation type="submission" date="2021-02" db="EMBL/GenBank/DDBJ databases">
        <authorList>
            <person name="Dougan E. K."/>
            <person name="Rhodes N."/>
            <person name="Thang M."/>
            <person name="Chan C."/>
        </authorList>
    </citation>
    <scope>NUCLEOTIDE SEQUENCE</scope>
</reference>
<evidence type="ECO:0000313" key="3">
    <source>
        <dbReference type="Proteomes" id="UP000649617"/>
    </source>
</evidence>
<dbReference type="InterPro" id="IPR043136">
    <property type="entry name" value="B30.2/SPRY_sf"/>
</dbReference>
<protein>
    <submittedName>
        <fullName evidence="2">RYR1 protein</fullName>
    </submittedName>
</protein>
<dbReference type="SUPFAM" id="SSF48371">
    <property type="entry name" value="ARM repeat"/>
    <property type="match status" value="1"/>
</dbReference>